<gene>
    <name evidence="2" type="ORF">I5V89_13155</name>
</gene>
<proteinExistence type="predicted"/>
<name>A0A2R3Q2E7_STEMA</name>
<organism evidence="2 3">
    <name type="scientific">Stenotrophomonas maltophilia</name>
    <name type="common">Pseudomonas maltophilia</name>
    <name type="synonym">Xanthomonas maltophilia</name>
    <dbReference type="NCBI Taxonomy" id="40324"/>
    <lineage>
        <taxon>Bacteria</taxon>
        <taxon>Pseudomonadati</taxon>
        <taxon>Pseudomonadota</taxon>
        <taxon>Gammaproteobacteria</taxon>
        <taxon>Lysobacterales</taxon>
        <taxon>Lysobacteraceae</taxon>
        <taxon>Stenotrophomonas</taxon>
        <taxon>Stenotrophomonas maltophilia group</taxon>
    </lineage>
</organism>
<protein>
    <submittedName>
        <fullName evidence="2">Uncharacterized protein</fullName>
    </submittedName>
</protein>
<dbReference type="CDD" id="cd00085">
    <property type="entry name" value="HNHc"/>
    <property type="match status" value="1"/>
</dbReference>
<dbReference type="InterPro" id="IPR003615">
    <property type="entry name" value="HNH_nuc"/>
</dbReference>
<dbReference type="Gene3D" id="1.10.30.50">
    <property type="match status" value="1"/>
</dbReference>
<feature type="region of interest" description="Disordered" evidence="1">
    <location>
        <begin position="340"/>
        <end position="363"/>
    </location>
</feature>
<reference evidence="2" key="1">
    <citation type="submission" date="2020-11" db="EMBL/GenBank/DDBJ databases">
        <title>Enhanced detection system for hospital associated transmission using whole genome sequencing surveillance.</title>
        <authorList>
            <person name="Harrison L.H."/>
            <person name="Van Tyne D."/>
            <person name="Marsh J.W."/>
            <person name="Griffith M.P."/>
            <person name="Snyder D.J."/>
            <person name="Cooper V.S."/>
            <person name="Mustapha M."/>
        </authorList>
    </citation>
    <scope>NUCLEOTIDE SEQUENCE</scope>
    <source>
        <strain evidence="2">STEN00053</strain>
    </source>
</reference>
<evidence type="ECO:0000313" key="2">
    <source>
        <dbReference type="EMBL" id="MBH1790820.1"/>
    </source>
</evidence>
<evidence type="ECO:0000256" key="1">
    <source>
        <dbReference type="SAM" id="MobiDB-lite"/>
    </source>
</evidence>
<dbReference type="AlphaFoldDB" id="A0A2R3Q2E7"/>
<dbReference type="Proteomes" id="UP000634179">
    <property type="component" value="Unassembled WGS sequence"/>
</dbReference>
<accession>A0A2R3Q2E7</accession>
<sequence length="363" mass="41386">MTTADLDAFARRVLAFHAVRAPATPRWALDVARRSERPVCAFCTAPLDLDRRHAWGLSPLVPLSQGGPTDTENLRMACKRCITERGSRDLLAWPELSQRLPPDTLDALLADRLFVLQRSNNHLVEVGRFAKPATVLAQLQERWMHPRFLVHVERHSDSWMLGWPLAQRAHLTRNDLAALLRNVHQGEWLEHPEVVAFRLTADVFQLAVWQLIALHALVIPLPLGTAPPPDRTFENRWMARYPSLRQIRLRRQGAHETLWPSMGKDHVPAYSDKPNAVRMRTQRQATREGETKAQWLEARRRLAKRDAGVAKGTLRAWLPGERAALQADVDDLAAAWLKARKRQSKGRPDTRDPLPLRQAQTIN</sequence>
<comment type="caution">
    <text evidence="2">The sequence shown here is derived from an EMBL/GenBank/DDBJ whole genome shotgun (WGS) entry which is preliminary data.</text>
</comment>
<dbReference type="EMBL" id="JADUOV010000008">
    <property type="protein sequence ID" value="MBH1790820.1"/>
    <property type="molecule type" value="Genomic_DNA"/>
</dbReference>
<dbReference type="RefSeq" id="WP_006375359.1">
    <property type="nucleotide sequence ID" value="NZ_CP027562.1"/>
</dbReference>
<evidence type="ECO:0000313" key="3">
    <source>
        <dbReference type="Proteomes" id="UP000634179"/>
    </source>
</evidence>